<feature type="transmembrane region" description="Helical" evidence="1">
    <location>
        <begin position="62"/>
        <end position="89"/>
    </location>
</feature>
<proteinExistence type="predicted"/>
<reference evidence="2 3" key="1">
    <citation type="submission" date="2017-10" db="EMBL/GenBank/DDBJ databases">
        <title>Genomics of the genus Arcobacter.</title>
        <authorList>
            <person name="Perez-Cataluna A."/>
            <person name="Figueras M.J."/>
        </authorList>
    </citation>
    <scope>NUCLEOTIDE SEQUENCE [LARGE SCALE GENOMIC DNA]</scope>
    <source>
        <strain evidence="2 3">CECT 8993</strain>
    </source>
</reference>
<gene>
    <name evidence="2" type="ORF">CRV08_07045</name>
</gene>
<protein>
    <submittedName>
        <fullName evidence="2">Uncharacterized protein</fullName>
    </submittedName>
</protein>
<organism evidence="2 3">
    <name type="scientific">Halarcobacter ebronensis</name>
    <dbReference type="NCBI Taxonomy" id="1462615"/>
    <lineage>
        <taxon>Bacteria</taxon>
        <taxon>Pseudomonadati</taxon>
        <taxon>Campylobacterota</taxon>
        <taxon>Epsilonproteobacteria</taxon>
        <taxon>Campylobacterales</taxon>
        <taxon>Arcobacteraceae</taxon>
        <taxon>Halarcobacter</taxon>
    </lineage>
</organism>
<sequence>MSETFDSTVFFEKEYEKELKVKEDINNNITNILTMLAFNLTIFSYLIINIPLLEIRNYDDTIAFIVVYLFGWCFIIYSLNIFIHFYNYYSDNCLYKKIPYSDKLNEYFKSLEEYEEKEKYINEYLLSFYIDASTWNSKINEYRSDLQYKIRKLLFINFIILIIIFIAYYVIMNGELNIYTIKIKE</sequence>
<keyword evidence="1" id="KW-1133">Transmembrane helix</keyword>
<evidence type="ECO:0000313" key="2">
    <source>
        <dbReference type="EMBL" id="RXJ68578.1"/>
    </source>
</evidence>
<evidence type="ECO:0000256" key="1">
    <source>
        <dbReference type="SAM" id="Phobius"/>
    </source>
</evidence>
<keyword evidence="1" id="KW-0472">Membrane</keyword>
<comment type="caution">
    <text evidence="2">The sequence shown here is derived from an EMBL/GenBank/DDBJ whole genome shotgun (WGS) entry which is preliminary data.</text>
</comment>
<dbReference type="EMBL" id="PDKJ01000005">
    <property type="protein sequence ID" value="RXJ68578.1"/>
    <property type="molecule type" value="Genomic_DNA"/>
</dbReference>
<keyword evidence="1" id="KW-0812">Transmembrane</keyword>
<dbReference type="Proteomes" id="UP000290172">
    <property type="component" value="Unassembled WGS sequence"/>
</dbReference>
<feature type="transmembrane region" description="Helical" evidence="1">
    <location>
        <begin position="29"/>
        <end position="50"/>
    </location>
</feature>
<accession>A0A4V1LRL1</accession>
<feature type="transmembrane region" description="Helical" evidence="1">
    <location>
        <begin position="153"/>
        <end position="171"/>
    </location>
</feature>
<evidence type="ECO:0000313" key="3">
    <source>
        <dbReference type="Proteomes" id="UP000290172"/>
    </source>
</evidence>
<dbReference type="AlphaFoldDB" id="A0A4V1LRL1"/>
<name>A0A4V1LRL1_9BACT</name>
<dbReference type="RefSeq" id="WP_128980516.1">
    <property type="nucleotide sequence ID" value="NZ_PDKJ01000005.1"/>
</dbReference>